<organism evidence="2 3">
    <name type="scientific">Aquimarina mytili</name>
    <dbReference type="NCBI Taxonomy" id="874423"/>
    <lineage>
        <taxon>Bacteria</taxon>
        <taxon>Pseudomonadati</taxon>
        <taxon>Bacteroidota</taxon>
        <taxon>Flavobacteriia</taxon>
        <taxon>Flavobacteriales</taxon>
        <taxon>Flavobacteriaceae</taxon>
        <taxon>Aquimarina</taxon>
    </lineage>
</organism>
<keyword evidence="1" id="KW-0812">Transmembrane</keyword>
<dbReference type="EMBL" id="JAERQJ010000017">
    <property type="protein sequence ID" value="MBL0686080.1"/>
    <property type="molecule type" value="Genomic_DNA"/>
</dbReference>
<evidence type="ECO:0000256" key="1">
    <source>
        <dbReference type="SAM" id="Phobius"/>
    </source>
</evidence>
<evidence type="ECO:0000313" key="3">
    <source>
        <dbReference type="Proteomes" id="UP000651057"/>
    </source>
</evidence>
<keyword evidence="1" id="KW-0472">Membrane</keyword>
<sequence length="111" mass="13158">MDSTMILIMKFVAAGLVYFAVDKFYFSKKEKKLYEEHSAKEPVAIEQEEEKPKVLDLKEEDTIFDDSWMEEDEFKIEEHEIKDPYGKKTLEDLFKENDKLDLDGDIKNLIN</sequence>
<dbReference type="RefSeq" id="WP_201924627.1">
    <property type="nucleotide sequence ID" value="NZ_BAABAX010000013.1"/>
</dbReference>
<dbReference type="Proteomes" id="UP000651057">
    <property type="component" value="Unassembled WGS sequence"/>
</dbReference>
<keyword evidence="1" id="KW-1133">Transmembrane helix</keyword>
<comment type="caution">
    <text evidence="2">The sequence shown here is derived from an EMBL/GenBank/DDBJ whole genome shotgun (WGS) entry which is preliminary data.</text>
</comment>
<protein>
    <submittedName>
        <fullName evidence="2">Uncharacterized protein</fullName>
    </submittedName>
</protein>
<keyword evidence="3" id="KW-1185">Reference proteome</keyword>
<evidence type="ECO:0000313" key="2">
    <source>
        <dbReference type="EMBL" id="MBL0686080.1"/>
    </source>
</evidence>
<reference evidence="2" key="1">
    <citation type="submission" date="2021-01" db="EMBL/GenBank/DDBJ databases">
        <authorList>
            <person name="Zhong Y.L."/>
        </authorList>
    </citation>
    <scope>NUCLEOTIDE SEQUENCE</scope>
    <source>
        <strain evidence="2">KCTC 23302</strain>
    </source>
</reference>
<name>A0A937DAJ8_9FLAO</name>
<accession>A0A937DAJ8</accession>
<feature type="transmembrane region" description="Helical" evidence="1">
    <location>
        <begin position="6"/>
        <end position="26"/>
    </location>
</feature>
<proteinExistence type="predicted"/>
<dbReference type="AlphaFoldDB" id="A0A937DAJ8"/>
<gene>
    <name evidence="2" type="ORF">JJQ60_21310</name>
</gene>